<gene>
    <name evidence="2" type="ORF">IDJ77_18425</name>
</gene>
<comment type="caution">
    <text evidence="2">The sequence shown here is derived from an EMBL/GenBank/DDBJ whole genome shotgun (WGS) entry which is preliminary data.</text>
</comment>
<name>A0ABR7WU11_9SPHI</name>
<accession>A0ABR7WU11</accession>
<keyword evidence="1" id="KW-0732">Signal</keyword>
<dbReference type="Proteomes" id="UP000606600">
    <property type="component" value="Unassembled WGS sequence"/>
</dbReference>
<dbReference type="EMBL" id="JACWMY010000009">
    <property type="protein sequence ID" value="MBD1365799.1"/>
    <property type="molecule type" value="Genomic_DNA"/>
</dbReference>
<protein>
    <recommendedName>
        <fullName evidence="4">Lipocalin-like protein</fullName>
    </recommendedName>
</protein>
<evidence type="ECO:0008006" key="4">
    <source>
        <dbReference type="Google" id="ProtNLM"/>
    </source>
</evidence>
<dbReference type="RefSeq" id="WP_191190454.1">
    <property type="nucleotide sequence ID" value="NZ_JACWMY010000009.1"/>
</dbReference>
<reference evidence="2 3" key="1">
    <citation type="submission" date="2020-09" db="EMBL/GenBank/DDBJ databases">
        <title>Novel species of Mucilaginibacter isolated from a glacier on the Tibetan Plateau.</title>
        <authorList>
            <person name="Liu Q."/>
            <person name="Xin Y.-H."/>
        </authorList>
    </citation>
    <scope>NUCLEOTIDE SEQUENCE [LARGE SCALE GENOMIC DNA]</scope>
    <source>
        <strain evidence="2 3">ZT4R22</strain>
    </source>
</reference>
<proteinExistence type="predicted"/>
<evidence type="ECO:0000313" key="2">
    <source>
        <dbReference type="EMBL" id="MBD1365799.1"/>
    </source>
</evidence>
<keyword evidence="3" id="KW-1185">Reference proteome</keyword>
<feature type="chain" id="PRO_5047288105" description="Lipocalin-like protein" evidence="1">
    <location>
        <begin position="19"/>
        <end position="113"/>
    </location>
</feature>
<evidence type="ECO:0000256" key="1">
    <source>
        <dbReference type="SAM" id="SignalP"/>
    </source>
</evidence>
<sequence>MKQILLVAALCLCLFACKKSNPEPESNTPASIVGNWRMITHQASVYDNSNKFLGLEDLYLENISFTADGKLIETDILGNTYTSKYAVKEQGGKNYLFLSATDGGYTIAVNLRD</sequence>
<organism evidence="2 3">
    <name type="scientific">Mucilaginibacter pankratovii</name>
    <dbReference type="NCBI Taxonomy" id="2772110"/>
    <lineage>
        <taxon>Bacteria</taxon>
        <taxon>Pseudomonadati</taxon>
        <taxon>Bacteroidota</taxon>
        <taxon>Sphingobacteriia</taxon>
        <taxon>Sphingobacteriales</taxon>
        <taxon>Sphingobacteriaceae</taxon>
        <taxon>Mucilaginibacter</taxon>
    </lineage>
</organism>
<feature type="signal peptide" evidence="1">
    <location>
        <begin position="1"/>
        <end position="18"/>
    </location>
</feature>
<evidence type="ECO:0000313" key="3">
    <source>
        <dbReference type="Proteomes" id="UP000606600"/>
    </source>
</evidence>